<name>A0A820KLT8_9BILA</name>
<dbReference type="InterPro" id="IPR050951">
    <property type="entry name" value="Retrovirus_Pol_polyprotein"/>
</dbReference>
<comment type="caution">
    <text evidence="1">The sequence shown here is derived from an EMBL/GenBank/DDBJ whole genome shotgun (WGS) entry which is preliminary data.</text>
</comment>
<feature type="non-terminal residue" evidence="1">
    <location>
        <position position="1"/>
    </location>
</feature>
<protein>
    <submittedName>
        <fullName evidence="1">Uncharacterized protein</fullName>
    </submittedName>
</protein>
<dbReference type="EMBL" id="CAJOBE010045974">
    <property type="protein sequence ID" value="CAF4341852.1"/>
    <property type="molecule type" value="Genomic_DNA"/>
</dbReference>
<organism evidence="1 2">
    <name type="scientific">Rotaria sordida</name>
    <dbReference type="NCBI Taxonomy" id="392033"/>
    <lineage>
        <taxon>Eukaryota</taxon>
        <taxon>Metazoa</taxon>
        <taxon>Spiralia</taxon>
        <taxon>Gnathifera</taxon>
        <taxon>Rotifera</taxon>
        <taxon>Eurotatoria</taxon>
        <taxon>Bdelloidea</taxon>
        <taxon>Philodinida</taxon>
        <taxon>Philodinidae</taxon>
        <taxon>Rotaria</taxon>
    </lineage>
</organism>
<dbReference type="GO" id="GO:0003676">
    <property type="term" value="F:nucleic acid binding"/>
    <property type="evidence" value="ECO:0007669"/>
    <property type="project" value="InterPro"/>
</dbReference>
<evidence type="ECO:0000313" key="1">
    <source>
        <dbReference type="EMBL" id="CAF4341852.1"/>
    </source>
</evidence>
<dbReference type="PANTHER" id="PTHR37984">
    <property type="entry name" value="PROTEIN CBG26694"/>
    <property type="match status" value="1"/>
</dbReference>
<reference evidence="1" key="1">
    <citation type="submission" date="2021-02" db="EMBL/GenBank/DDBJ databases">
        <authorList>
            <person name="Nowell W R."/>
        </authorList>
    </citation>
    <scope>NUCLEOTIDE SEQUENCE</scope>
</reference>
<dbReference type="InterPro" id="IPR036397">
    <property type="entry name" value="RNaseH_sf"/>
</dbReference>
<proteinExistence type="predicted"/>
<sequence length="166" mass="19731">QIVKLQDLENNNWDEFLSLVVLAYNIGIHATTNYSPFQLQFGRESRLPTDEPSSSFTFNKPNDYYVKLKKNLLIIQQHTSDNIIHQQRQYKINYDKQRPDPHYEINDPVLIKIHGIKKKLEPTYSITPKIIIRKQHPIYWIKDEKTQVQSRVHVNDIRPILILKLT</sequence>
<gene>
    <name evidence="1" type="ORF">FNK824_LOCUS42049</name>
</gene>
<dbReference type="PANTHER" id="PTHR37984:SF15">
    <property type="entry name" value="INTEGRASE CATALYTIC DOMAIN-CONTAINING PROTEIN"/>
    <property type="match status" value="1"/>
</dbReference>
<dbReference type="Proteomes" id="UP000663874">
    <property type="component" value="Unassembled WGS sequence"/>
</dbReference>
<evidence type="ECO:0000313" key="2">
    <source>
        <dbReference type="Proteomes" id="UP000663874"/>
    </source>
</evidence>
<accession>A0A820KLT8</accession>
<dbReference type="Gene3D" id="3.30.420.10">
    <property type="entry name" value="Ribonuclease H-like superfamily/Ribonuclease H"/>
    <property type="match status" value="1"/>
</dbReference>
<dbReference type="AlphaFoldDB" id="A0A820KLT8"/>